<evidence type="ECO:0000313" key="3">
    <source>
        <dbReference type="Proteomes" id="UP000186351"/>
    </source>
</evidence>
<dbReference type="PROSITE" id="PS51257">
    <property type="entry name" value="PROKAR_LIPOPROTEIN"/>
    <property type="match status" value="1"/>
</dbReference>
<name>A0A1B1SB77_9BACT</name>
<keyword evidence="1" id="KW-0732">Signal</keyword>
<dbReference type="Proteomes" id="UP000186351">
    <property type="component" value="Chromosome"/>
</dbReference>
<dbReference type="Gene3D" id="3.40.50.11970">
    <property type="match status" value="1"/>
</dbReference>
<protein>
    <recommendedName>
        <fullName evidence="4">Clostripain</fullName>
    </recommendedName>
</protein>
<accession>A0A1Z2XHE9</accession>
<dbReference type="Pfam" id="PF03415">
    <property type="entry name" value="Peptidase_C11"/>
    <property type="match status" value="1"/>
</dbReference>
<evidence type="ECO:0000256" key="1">
    <source>
        <dbReference type="SAM" id="SignalP"/>
    </source>
</evidence>
<organism evidence="2 3">
    <name type="scientific">Muribaculum intestinale</name>
    <dbReference type="NCBI Taxonomy" id="1796646"/>
    <lineage>
        <taxon>Bacteria</taxon>
        <taxon>Pseudomonadati</taxon>
        <taxon>Bacteroidota</taxon>
        <taxon>Bacteroidia</taxon>
        <taxon>Bacteroidales</taxon>
        <taxon>Muribaculaceae</taxon>
        <taxon>Muribaculum</taxon>
    </lineage>
</organism>
<dbReference type="PANTHER" id="PTHR37835:SF1">
    <property type="entry name" value="ALPHA-CLOSTRIPAIN"/>
    <property type="match status" value="1"/>
</dbReference>
<dbReference type="KEGG" id="pary:A4V02_10165"/>
<dbReference type="GeneID" id="65537233"/>
<gene>
    <name evidence="2" type="ORF">A4V02_10165</name>
</gene>
<dbReference type="OrthoDB" id="5507507at2"/>
<dbReference type="STRING" id="1796646.A4V02_10165"/>
<dbReference type="EMBL" id="CP015402">
    <property type="protein sequence ID" value="ANU64042.1"/>
    <property type="molecule type" value="Genomic_DNA"/>
</dbReference>
<dbReference type="InterPro" id="IPR005077">
    <property type="entry name" value="Peptidase_C11"/>
</dbReference>
<dbReference type="AlphaFoldDB" id="A0A1B1SB77"/>
<reference evidence="3" key="1">
    <citation type="submission" date="2016-04" db="EMBL/GenBank/DDBJ databases">
        <title>Complete Genome Sequences of Twelve Strains of a Stable Defined Moderately Diverse Mouse Microbiota 2 (sDMDMm2).</title>
        <authorList>
            <person name="Uchimura Y."/>
            <person name="Wyss M."/>
            <person name="Brugiroux S."/>
            <person name="Limenitakis J.P."/>
            <person name="Stecher B."/>
            <person name="McCoy K.D."/>
            <person name="Macpherson A.J."/>
        </authorList>
    </citation>
    <scope>NUCLEOTIDE SEQUENCE [LARGE SCALE GENOMIC DNA]</scope>
    <source>
        <strain evidence="3">YL27</strain>
    </source>
</reference>
<dbReference type="PANTHER" id="PTHR37835">
    <property type="entry name" value="ALPHA-CLOSTRIPAIN"/>
    <property type="match status" value="1"/>
</dbReference>
<feature type="chain" id="PRO_5008529393" description="Clostripain" evidence="1">
    <location>
        <begin position="20"/>
        <end position="380"/>
    </location>
</feature>
<proteinExistence type="predicted"/>
<dbReference type="RefSeq" id="WP_068961333.1">
    <property type="nucleotide sequence ID" value="NZ_CAJTAP010000043.1"/>
</dbReference>
<keyword evidence="3" id="KW-1185">Reference proteome</keyword>
<sequence length="380" mass="43098">MKHKLQYILLILTSFIVFSSCEDSDDIDAREPAMVSRTVLVYMAANNSPSLPHTQNFNAMVSAANNGALANGGRLIVFRKISYPKVEAQLVEITKNTVNVLKTYPSDINSVAPDVMKMVIADIHHIAPAEEYGLLLWSHASGWIAPSRSWGQDIGFSGQDREMSIPDLADALGNHQFRFIYMDCCFMGNIETLYELRDVADYIIASPTETPYAGMDYERNIPEFFAEDIDFHKIVANTHEVVAAQQRDGDHCGIAISLYDMSRIEAVSEAVKSIYADNTHVPNDTYSIQQYGFMSWDSYFYDLDAYMSSISDDEPAIGRLRMELQQFIPICRATEKIWQRYPLDDICGVSAFIPGSSNLQTKYHYDDLKWYHDVVEPYFQ</sequence>
<evidence type="ECO:0000313" key="2">
    <source>
        <dbReference type="EMBL" id="ANU64042.1"/>
    </source>
</evidence>
<accession>A0A1B1SB77</accession>
<evidence type="ECO:0008006" key="4">
    <source>
        <dbReference type="Google" id="ProtNLM"/>
    </source>
</evidence>
<feature type="signal peptide" evidence="1">
    <location>
        <begin position="1"/>
        <end position="19"/>
    </location>
</feature>